<sequence>MGQDTAKNKPSTSTVPDNLSPAAREALLELSATIRKGTALSETEYFWRDHAAWLESIGYKLRPRYQPGWEPDIPAFQAVTLTNENLVPMARAAIVDAICIKDGKRVLLKKTLKAAHPYEVEITTFLGTAPLADDPRNYCVPLRDTLHPPDTPDLTILVFPFLQQLDALPFDTFGEIVDFIRQMLNGLQFIHENHVAHRDIGVPNLMMDGDELFPDGWNQRYANLTPEGEEHTNVFTRTQRPPKYYFIDFGLARRYDPSDPNPLEEPIFGGDRTVPEFKTNKESFNPFHTDIYYAGNTIRRFITEGTDVEWTGYYGTDFLRPLIQDMVQDDPTKRPTIDEVVTRFEDICKKLGPWKLRSRPAPRRGSIFKGLRSQIDHWKRRIDFIKRGVPPIPSRQPTT</sequence>
<reference evidence="1 2" key="1">
    <citation type="journal article" date="2019" name="Nat. Ecol. Evol.">
        <title>Megaphylogeny resolves global patterns of mushroom evolution.</title>
        <authorList>
            <person name="Varga T."/>
            <person name="Krizsan K."/>
            <person name="Foldi C."/>
            <person name="Dima B."/>
            <person name="Sanchez-Garcia M."/>
            <person name="Sanchez-Ramirez S."/>
            <person name="Szollosi G.J."/>
            <person name="Szarkandi J.G."/>
            <person name="Papp V."/>
            <person name="Albert L."/>
            <person name="Andreopoulos W."/>
            <person name="Angelini C."/>
            <person name="Antonin V."/>
            <person name="Barry K.W."/>
            <person name="Bougher N.L."/>
            <person name="Buchanan P."/>
            <person name="Buyck B."/>
            <person name="Bense V."/>
            <person name="Catcheside P."/>
            <person name="Chovatia M."/>
            <person name="Cooper J."/>
            <person name="Damon W."/>
            <person name="Desjardin D."/>
            <person name="Finy P."/>
            <person name="Geml J."/>
            <person name="Haridas S."/>
            <person name="Hughes K."/>
            <person name="Justo A."/>
            <person name="Karasinski D."/>
            <person name="Kautmanova I."/>
            <person name="Kiss B."/>
            <person name="Kocsube S."/>
            <person name="Kotiranta H."/>
            <person name="LaButti K.M."/>
            <person name="Lechner B.E."/>
            <person name="Liimatainen K."/>
            <person name="Lipzen A."/>
            <person name="Lukacs Z."/>
            <person name="Mihaltcheva S."/>
            <person name="Morgado L.N."/>
            <person name="Niskanen T."/>
            <person name="Noordeloos M.E."/>
            <person name="Ohm R.A."/>
            <person name="Ortiz-Santana B."/>
            <person name="Ovrebo C."/>
            <person name="Racz N."/>
            <person name="Riley R."/>
            <person name="Savchenko A."/>
            <person name="Shiryaev A."/>
            <person name="Soop K."/>
            <person name="Spirin V."/>
            <person name="Szebenyi C."/>
            <person name="Tomsovsky M."/>
            <person name="Tulloss R.E."/>
            <person name="Uehling J."/>
            <person name="Grigoriev I.V."/>
            <person name="Vagvolgyi C."/>
            <person name="Papp T."/>
            <person name="Martin F.M."/>
            <person name="Miettinen O."/>
            <person name="Hibbett D.S."/>
            <person name="Nagy L.G."/>
        </authorList>
    </citation>
    <scope>NUCLEOTIDE SEQUENCE [LARGE SCALE GENOMIC DNA]</scope>
    <source>
        <strain evidence="1 2">NL-1719</strain>
    </source>
</reference>
<name>A0ACD3B8S8_9AGAR</name>
<evidence type="ECO:0000313" key="1">
    <source>
        <dbReference type="EMBL" id="TFK74321.1"/>
    </source>
</evidence>
<dbReference type="EMBL" id="ML208269">
    <property type="protein sequence ID" value="TFK74321.1"/>
    <property type="molecule type" value="Genomic_DNA"/>
</dbReference>
<organism evidence="1 2">
    <name type="scientific">Pluteus cervinus</name>
    <dbReference type="NCBI Taxonomy" id="181527"/>
    <lineage>
        <taxon>Eukaryota</taxon>
        <taxon>Fungi</taxon>
        <taxon>Dikarya</taxon>
        <taxon>Basidiomycota</taxon>
        <taxon>Agaricomycotina</taxon>
        <taxon>Agaricomycetes</taxon>
        <taxon>Agaricomycetidae</taxon>
        <taxon>Agaricales</taxon>
        <taxon>Pluteineae</taxon>
        <taxon>Pluteaceae</taxon>
        <taxon>Pluteus</taxon>
    </lineage>
</organism>
<proteinExistence type="predicted"/>
<keyword evidence="2" id="KW-1185">Reference proteome</keyword>
<accession>A0ACD3B8S8</accession>
<protein>
    <submittedName>
        <fullName evidence="1">Uncharacterized protein</fullName>
    </submittedName>
</protein>
<dbReference type="Proteomes" id="UP000308600">
    <property type="component" value="Unassembled WGS sequence"/>
</dbReference>
<gene>
    <name evidence="1" type="ORF">BDN72DRAFT_833673</name>
</gene>
<evidence type="ECO:0000313" key="2">
    <source>
        <dbReference type="Proteomes" id="UP000308600"/>
    </source>
</evidence>